<dbReference type="Proteomes" id="UP000288227">
    <property type="component" value="Unassembled WGS sequence"/>
</dbReference>
<comment type="caution">
    <text evidence="1">The sequence shown here is derived from an EMBL/GenBank/DDBJ whole genome shotgun (WGS) entry which is preliminary data.</text>
</comment>
<protein>
    <submittedName>
        <fullName evidence="1">Uncharacterized protein</fullName>
    </submittedName>
</protein>
<dbReference type="EMBL" id="BHXQ01000008">
    <property type="protein sequence ID" value="GCC53495.1"/>
    <property type="molecule type" value="Genomic_DNA"/>
</dbReference>
<reference evidence="1 2" key="1">
    <citation type="submission" date="2018-11" db="EMBL/GenBank/DDBJ databases">
        <title>Chryseotalea sanarue gen. nov., sp., nov., a member of the family Cytophagaceae, isolated from a brackish lake in Hamamatsu Japan.</title>
        <authorList>
            <person name="Maejima Y."/>
            <person name="Iino T."/>
            <person name="Muraguchi Y."/>
            <person name="Fukuda K."/>
            <person name="Ohkuma M."/>
            <person name="Moriuchi R."/>
            <person name="Dohra H."/>
            <person name="Kimbara K."/>
            <person name="Shintani M."/>
        </authorList>
    </citation>
    <scope>NUCLEOTIDE SEQUENCE [LARGE SCALE GENOMIC DNA]</scope>
    <source>
        <strain evidence="1 2">Ys</strain>
    </source>
</reference>
<name>A0A401UF13_9BACT</name>
<accession>A0A401UF13</accession>
<sequence>MIGQCEIELSVLLATVAHTHFSWSLERAKKRLEDLKEIYFKYKQDKPAVRHVSAAHVERLMLRDF</sequence>
<gene>
    <name evidence="1" type="ORF">SanaruYs_37400</name>
</gene>
<dbReference type="AlphaFoldDB" id="A0A401UF13"/>
<proteinExistence type="predicted"/>
<keyword evidence="2" id="KW-1185">Reference proteome</keyword>
<evidence type="ECO:0000313" key="2">
    <source>
        <dbReference type="Proteomes" id="UP000288227"/>
    </source>
</evidence>
<evidence type="ECO:0000313" key="1">
    <source>
        <dbReference type="EMBL" id="GCC53495.1"/>
    </source>
</evidence>
<organism evidence="1 2">
    <name type="scientific">Chryseotalea sanaruensis</name>
    <dbReference type="NCBI Taxonomy" id="2482724"/>
    <lineage>
        <taxon>Bacteria</taxon>
        <taxon>Pseudomonadati</taxon>
        <taxon>Bacteroidota</taxon>
        <taxon>Cytophagia</taxon>
        <taxon>Cytophagales</taxon>
        <taxon>Chryseotaleaceae</taxon>
        <taxon>Chryseotalea</taxon>
    </lineage>
</organism>